<sequence>MTFQTTRRTLLGGIGATALGTLAAPYLIRPAFAQSKELNVWSYSGFVTDEFKGKFEKDTGITVNIRPVSDQGEQFNLMVAENGNHSADIVCCAGHRFYQFVDKELLAPIDFNKMTNWNKIDDSIANAKWVSRRDQVWGVPIVLVSTGLLYNKEVSPAAPESWSVMFDPANAGKTTYQIQDFYQIVMNYLGYDGSAASYVDDPQKAQDAVNATRDFLIQHKDKVRRYYDAATEIQQMFVSGDADFAQAGSGPASQIIQEGFAAGYTIPKEGGLAYAYGFNIAKGAKNLDNAYLFLDALIASPENGAAIVRSTGYSSTIKGTDALLNDAEREALGLTPEETGRLSWVDVETAPFIFDLIDKAAEEIRAA</sequence>
<evidence type="ECO:0000313" key="6">
    <source>
        <dbReference type="Proteomes" id="UP001556196"/>
    </source>
</evidence>
<dbReference type="PANTHER" id="PTHR30222:SF17">
    <property type="entry name" value="SPERMIDINE_PUTRESCINE-BINDING PERIPLASMIC PROTEIN"/>
    <property type="match status" value="1"/>
</dbReference>
<accession>A0ABV3QZY0</accession>
<keyword evidence="2" id="KW-0813">Transport</keyword>
<evidence type="ECO:0000256" key="4">
    <source>
        <dbReference type="ARBA" id="ARBA00022764"/>
    </source>
</evidence>
<comment type="caution">
    <text evidence="5">The sequence shown here is derived from an EMBL/GenBank/DDBJ whole genome shotgun (WGS) entry which is preliminary data.</text>
</comment>
<evidence type="ECO:0000256" key="2">
    <source>
        <dbReference type="ARBA" id="ARBA00022448"/>
    </source>
</evidence>
<proteinExistence type="predicted"/>
<keyword evidence="3" id="KW-0732">Signal</keyword>
<dbReference type="PROSITE" id="PS51318">
    <property type="entry name" value="TAT"/>
    <property type="match status" value="1"/>
</dbReference>
<dbReference type="Proteomes" id="UP001556196">
    <property type="component" value="Unassembled WGS sequence"/>
</dbReference>
<dbReference type="RefSeq" id="WP_367723648.1">
    <property type="nucleotide sequence ID" value="NZ_JBFOCI010000003.1"/>
</dbReference>
<evidence type="ECO:0000256" key="3">
    <source>
        <dbReference type="ARBA" id="ARBA00022729"/>
    </source>
</evidence>
<dbReference type="InterPro" id="IPR001188">
    <property type="entry name" value="Sperm_putr-bd"/>
</dbReference>
<keyword evidence="6" id="KW-1185">Reference proteome</keyword>
<name>A0ABV3QZY0_9HYPH</name>
<evidence type="ECO:0000313" key="5">
    <source>
        <dbReference type="EMBL" id="MEW9806513.1"/>
    </source>
</evidence>
<dbReference type="EMBL" id="JBFOCI010000003">
    <property type="protein sequence ID" value="MEW9806513.1"/>
    <property type="molecule type" value="Genomic_DNA"/>
</dbReference>
<reference evidence="5 6" key="1">
    <citation type="submission" date="2024-06" db="EMBL/GenBank/DDBJ databases">
        <authorList>
            <person name="Tuo L."/>
        </authorList>
    </citation>
    <scope>NUCLEOTIDE SEQUENCE [LARGE SCALE GENOMIC DNA]</scope>
    <source>
        <strain evidence="5 6">ZMM04-5</strain>
    </source>
</reference>
<dbReference type="Gene3D" id="3.40.190.10">
    <property type="entry name" value="Periplasmic binding protein-like II"/>
    <property type="match status" value="2"/>
</dbReference>
<keyword evidence="4" id="KW-0574">Periplasm</keyword>
<gene>
    <name evidence="5" type="ORF">ABUE31_11015</name>
</gene>
<dbReference type="PANTHER" id="PTHR30222">
    <property type="entry name" value="SPERMIDINE/PUTRESCINE-BINDING PERIPLASMIC PROTEIN"/>
    <property type="match status" value="1"/>
</dbReference>
<dbReference type="PRINTS" id="PR00909">
    <property type="entry name" value="SPERMDNBNDNG"/>
</dbReference>
<dbReference type="SUPFAM" id="SSF53850">
    <property type="entry name" value="Periplasmic binding protein-like II"/>
    <property type="match status" value="1"/>
</dbReference>
<evidence type="ECO:0000256" key="1">
    <source>
        <dbReference type="ARBA" id="ARBA00004418"/>
    </source>
</evidence>
<comment type="subcellular location">
    <subcellularLocation>
        <location evidence="1">Periplasm</location>
    </subcellularLocation>
</comment>
<dbReference type="Pfam" id="PF13416">
    <property type="entry name" value="SBP_bac_8"/>
    <property type="match status" value="1"/>
</dbReference>
<dbReference type="InterPro" id="IPR006311">
    <property type="entry name" value="TAT_signal"/>
</dbReference>
<dbReference type="InterPro" id="IPR006059">
    <property type="entry name" value="SBP"/>
</dbReference>
<protein>
    <submittedName>
        <fullName evidence="5">PotD/PotF family extracellular solute-binding protein</fullName>
    </submittedName>
</protein>
<organism evidence="5 6">
    <name type="scientific">Mesorhizobium marinum</name>
    <dbReference type="NCBI Taxonomy" id="3228790"/>
    <lineage>
        <taxon>Bacteria</taxon>
        <taxon>Pseudomonadati</taxon>
        <taxon>Pseudomonadota</taxon>
        <taxon>Alphaproteobacteria</taxon>
        <taxon>Hyphomicrobiales</taxon>
        <taxon>Phyllobacteriaceae</taxon>
        <taxon>Mesorhizobium</taxon>
    </lineage>
</organism>